<gene>
    <name evidence="1" type="ORF">S06H3_06226</name>
</gene>
<evidence type="ECO:0000313" key="1">
    <source>
        <dbReference type="EMBL" id="GAH91568.1"/>
    </source>
</evidence>
<organism evidence="1">
    <name type="scientific">marine sediment metagenome</name>
    <dbReference type="NCBI Taxonomy" id="412755"/>
    <lineage>
        <taxon>unclassified sequences</taxon>
        <taxon>metagenomes</taxon>
        <taxon>ecological metagenomes</taxon>
    </lineage>
</organism>
<reference evidence="1" key="1">
    <citation type="journal article" date="2014" name="Front. Microbiol.">
        <title>High frequency of phylogenetically diverse reductive dehalogenase-homologous genes in deep subseafloor sedimentary metagenomes.</title>
        <authorList>
            <person name="Kawai M."/>
            <person name="Futagami T."/>
            <person name="Toyoda A."/>
            <person name="Takaki Y."/>
            <person name="Nishi S."/>
            <person name="Hori S."/>
            <person name="Arai W."/>
            <person name="Tsubouchi T."/>
            <person name="Morono Y."/>
            <person name="Uchiyama I."/>
            <person name="Ito T."/>
            <person name="Fujiyama A."/>
            <person name="Inagaki F."/>
            <person name="Takami H."/>
        </authorList>
    </citation>
    <scope>NUCLEOTIDE SEQUENCE</scope>
    <source>
        <strain evidence="1">Expedition CK06-06</strain>
    </source>
</reference>
<proteinExistence type="predicted"/>
<dbReference type="EMBL" id="BARV01002401">
    <property type="protein sequence ID" value="GAH91568.1"/>
    <property type="molecule type" value="Genomic_DNA"/>
</dbReference>
<dbReference type="AlphaFoldDB" id="X1LBR9"/>
<name>X1LBR9_9ZZZZ</name>
<sequence length="70" mass="7696">MAQLTRKLMQRFKAVSPDGLAEAAKECRDAADRYRACSERLVTAAVNFDDGKFEAGYGLLEAAEIALDKK</sequence>
<comment type="caution">
    <text evidence="1">The sequence shown here is derived from an EMBL/GenBank/DDBJ whole genome shotgun (WGS) entry which is preliminary data.</text>
</comment>
<accession>X1LBR9</accession>
<protein>
    <submittedName>
        <fullName evidence="1">Uncharacterized protein</fullName>
    </submittedName>
</protein>